<comment type="caution">
    <text evidence="1">The sequence shown here is derived from an EMBL/GenBank/DDBJ whole genome shotgun (WGS) entry which is preliminary data.</text>
</comment>
<reference evidence="1" key="2">
    <citation type="submission" date="2020-05" db="EMBL/GenBank/DDBJ databases">
        <authorList>
            <person name="Kim H.-S."/>
            <person name="Proctor R.H."/>
            <person name="Brown D.W."/>
        </authorList>
    </citation>
    <scope>NUCLEOTIDE SEQUENCE</scope>
    <source>
        <strain evidence="1">NRRL 22465</strain>
    </source>
</reference>
<sequence length="204" mass="22855">MNEDLSWINEAVPETDLPHTIWYPRIASAEKCIRLVRRVSTMKQAAAQALIVAGEPVVAFLELEGEPDNLLGEEAQKRVCRDDLREQWKGSGIHLFAIPFENFSLTKSTTWLAKDSRLAGFTASRVMALEVQELTVNIPDADILLAGDVRKGKVYVGLSAHEYRGDVSDVHVQTRPLLVPRLWDTVQYEWASLELGSWDNISPG</sequence>
<name>A0A8H4XL67_9HYPO</name>
<dbReference type="AlphaFoldDB" id="A0A8H4XL67"/>
<dbReference type="Proteomes" id="UP000635477">
    <property type="component" value="Unassembled WGS sequence"/>
</dbReference>
<organism evidence="1 2">
    <name type="scientific">Fusarium zealandicum</name>
    <dbReference type="NCBI Taxonomy" id="1053134"/>
    <lineage>
        <taxon>Eukaryota</taxon>
        <taxon>Fungi</taxon>
        <taxon>Dikarya</taxon>
        <taxon>Ascomycota</taxon>
        <taxon>Pezizomycotina</taxon>
        <taxon>Sordariomycetes</taxon>
        <taxon>Hypocreomycetidae</taxon>
        <taxon>Hypocreales</taxon>
        <taxon>Nectriaceae</taxon>
        <taxon>Fusarium</taxon>
        <taxon>Fusarium staphyleae species complex</taxon>
    </lineage>
</organism>
<reference evidence="1" key="1">
    <citation type="journal article" date="2020" name="BMC Genomics">
        <title>Correction to: Identification and distribution of gene clusters required for synthesis of sphingolipid metabolism inhibitors in diverse species of the filamentous fungus Fusarium.</title>
        <authorList>
            <person name="Kim H.S."/>
            <person name="Lohmar J.M."/>
            <person name="Busman M."/>
            <person name="Brown D.W."/>
            <person name="Naumann T.A."/>
            <person name="Divon H.H."/>
            <person name="Lysoe E."/>
            <person name="Uhlig S."/>
            <person name="Proctor R.H."/>
        </authorList>
    </citation>
    <scope>NUCLEOTIDE SEQUENCE</scope>
    <source>
        <strain evidence="1">NRRL 22465</strain>
    </source>
</reference>
<keyword evidence="2" id="KW-1185">Reference proteome</keyword>
<evidence type="ECO:0000313" key="1">
    <source>
        <dbReference type="EMBL" id="KAF4978477.1"/>
    </source>
</evidence>
<proteinExistence type="predicted"/>
<gene>
    <name evidence="1" type="ORF">FZEAL_5163</name>
</gene>
<dbReference type="OrthoDB" id="4360026at2759"/>
<evidence type="ECO:0000313" key="2">
    <source>
        <dbReference type="Proteomes" id="UP000635477"/>
    </source>
</evidence>
<dbReference type="EMBL" id="JABEYC010000366">
    <property type="protein sequence ID" value="KAF4978477.1"/>
    <property type="molecule type" value="Genomic_DNA"/>
</dbReference>
<protein>
    <submittedName>
        <fullName evidence="1">Uncharacterized protein</fullName>
    </submittedName>
</protein>
<accession>A0A8H4XL67</accession>